<reference evidence="1" key="1">
    <citation type="journal article" date="2020" name="Nature">
        <title>Giant virus diversity and host interactions through global metagenomics.</title>
        <authorList>
            <person name="Schulz F."/>
            <person name="Roux S."/>
            <person name="Paez-Espino D."/>
            <person name="Jungbluth S."/>
            <person name="Walsh D.A."/>
            <person name="Denef V.J."/>
            <person name="McMahon K.D."/>
            <person name="Konstantinidis K.T."/>
            <person name="Eloe-Fadrosh E.A."/>
            <person name="Kyrpides N.C."/>
            <person name="Woyke T."/>
        </authorList>
    </citation>
    <scope>NUCLEOTIDE SEQUENCE</scope>
    <source>
        <strain evidence="1">GVMAG-S-1101171-110</strain>
    </source>
</reference>
<dbReference type="AlphaFoldDB" id="A0A6C0K5C2"/>
<evidence type="ECO:0008006" key="2">
    <source>
        <dbReference type="Google" id="ProtNLM"/>
    </source>
</evidence>
<sequence>MATAIFFNHKVQNCGVYQYGFRVFNIIKATDTINYIYKEVSSLEEYKAAISESNNKDIKAIIYNYHQSTMPWLQADTIQRVVKNIGIPHESREDLFDIICNIDPNAQEQSNRFSLPRPIFEDIDLVLKTDSDSHDVNEFIKAHNDISQPIFGSFGFGFDNKGFDKIIRMVNDSYDNAVIKFVIPVAHFDPGNMRTVENMRNKCLSMNRKEGIKVLITHAFFSNDDILRFLHSNTMNIFLYDTMHGRGISSTIDYALSVKKPIGISDSYMFRNIYDDGICLYKNTLESCLDNSVRYCSKFLELYSNSNMINKFKQVLLGI</sequence>
<protein>
    <recommendedName>
        <fullName evidence="2">Glycosyl transferase family 1 domain-containing protein</fullName>
    </recommendedName>
</protein>
<organism evidence="1">
    <name type="scientific">viral metagenome</name>
    <dbReference type="NCBI Taxonomy" id="1070528"/>
    <lineage>
        <taxon>unclassified sequences</taxon>
        <taxon>metagenomes</taxon>
        <taxon>organismal metagenomes</taxon>
    </lineage>
</organism>
<proteinExistence type="predicted"/>
<evidence type="ECO:0000313" key="1">
    <source>
        <dbReference type="EMBL" id="QHU12286.1"/>
    </source>
</evidence>
<dbReference type="EMBL" id="MN740798">
    <property type="protein sequence ID" value="QHU12286.1"/>
    <property type="molecule type" value="Genomic_DNA"/>
</dbReference>
<accession>A0A6C0K5C2</accession>
<name>A0A6C0K5C2_9ZZZZ</name>